<organism evidence="2 3">
    <name type="scientific">Denitromonas halophila</name>
    <dbReference type="NCBI Taxonomy" id="1629404"/>
    <lineage>
        <taxon>Bacteria</taxon>
        <taxon>Pseudomonadati</taxon>
        <taxon>Pseudomonadota</taxon>
        <taxon>Betaproteobacteria</taxon>
        <taxon>Rhodocyclales</taxon>
        <taxon>Zoogloeaceae</taxon>
        <taxon>Denitromonas</taxon>
    </lineage>
</organism>
<proteinExistence type="predicted"/>
<reference evidence="2 3" key="1">
    <citation type="submission" date="2019-07" db="EMBL/GenBank/DDBJ databases">
        <title>The pathways for chlorine oxyanion respiration interact through the shared metabolite chlorate.</title>
        <authorList>
            <person name="Barnum T.P."/>
            <person name="Cheng Y."/>
            <person name="Hill K.A."/>
            <person name="Lucas L.N."/>
            <person name="Carlson H.K."/>
            <person name="Coates J.D."/>
        </authorList>
    </citation>
    <scope>NUCLEOTIDE SEQUENCE [LARGE SCALE GENOMIC DNA]</scope>
    <source>
        <strain evidence="2 3">SFB-3</strain>
    </source>
</reference>
<dbReference type="AlphaFoldDB" id="A0A557QXT9"/>
<sequence length="197" mass="20264">MKSAAWQSLNLTGEFIMMTKDTLIASHADALDTLSALVGIGFDTIERSGTLSLDFGRAGLEDGFKLASDLAAVREPKALLALGASAVAPALSRSVGYLRTSYAIASEAGESINAVLAPKYASINKDLDKAIDALSVSTPVGGEVIAKALKSAMSATNSAIEDAAKTTRKVVEMTESNINKATDAAVKSATKAAKKVA</sequence>
<evidence type="ECO:0000259" key="1">
    <source>
        <dbReference type="Pfam" id="PF09361"/>
    </source>
</evidence>
<dbReference type="Proteomes" id="UP000319502">
    <property type="component" value="Unassembled WGS sequence"/>
</dbReference>
<comment type="caution">
    <text evidence="2">The sequence shown here is derived from an EMBL/GenBank/DDBJ whole genome shotgun (WGS) entry which is preliminary data.</text>
</comment>
<dbReference type="EMBL" id="VMNK01000006">
    <property type="protein sequence ID" value="TVO57689.1"/>
    <property type="molecule type" value="Genomic_DNA"/>
</dbReference>
<dbReference type="Pfam" id="PF09361">
    <property type="entry name" value="Phasin_2"/>
    <property type="match status" value="1"/>
</dbReference>
<protein>
    <submittedName>
        <fullName evidence="2">Phasin family protein</fullName>
    </submittedName>
</protein>
<dbReference type="InterPro" id="IPR018968">
    <property type="entry name" value="Phasin"/>
</dbReference>
<evidence type="ECO:0000313" key="3">
    <source>
        <dbReference type="Proteomes" id="UP000319502"/>
    </source>
</evidence>
<accession>A0A557QXT9</accession>
<feature type="domain" description="Phasin" evidence="1">
    <location>
        <begin position="23"/>
        <end position="116"/>
    </location>
</feature>
<evidence type="ECO:0000313" key="2">
    <source>
        <dbReference type="EMBL" id="TVO57689.1"/>
    </source>
</evidence>
<name>A0A557QXT9_9RHOO</name>
<keyword evidence="3" id="KW-1185">Reference proteome</keyword>
<gene>
    <name evidence="2" type="ORF">FHP91_08445</name>
</gene>